<dbReference type="SUPFAM" id="SSF47413">
    <property type="entry name" value="lambda repressor-like DNA-binding domains"/>
    <property type="match status" value="1"/>
</dbReference>
<sequence length="93" mass="9979">MTLPPSHPGETLADELAARGLTASALALKLRVPANRISDILRGRRAVTAETALRLGRYFGTGAKFWVDLQAAHDLAVAERDFGALIEKEVDPA</sequence>
<comment type="caution">
    <text evidence="3">The sequence shown here is derived from an EMBL/GenBank/DDBJ whole genome shotgun (WGS) entry which is preliminary data.</text>
</comment>
<name>A0A2S6MX04_RHOGL</name>
<gene>
    <name evidence="3" type="ORF">CCS01_28710</name>
</gene>
<keyword evidence="4" id="KW-1185">Reference proteome</keyword>
<reference evidence="3 4" key="1">
    <citation type="journal article" date="2018" name="Arch. Microbiol.">
        <title>New insights into the metabolic potential of the phototrophic purple bacterium Rhodopila globiformis DSM 161(T) from its draft genome sequence and evidence for a vanadium-dependent nitrogenase.</title>
        <authorList>
            <person name="Imhoff J.F."/>
            <person name="Rahn T."/>
            <person name="Kunzel S."/>
            <person name="Neulinger S.C."/>
        </authorList>
    </citation>
    <scope>NUCLEOTIDE SEQUENCE [LARGE SCALE GENOMIC DNA]</scope>
    <source>
        <strain evidence="3 4">DSM 161</strain>
    </source>
</reference>
<dbReference type="AlphaFoldDB" id="A0A2S6MX04"/>
<dbReference type="EMBL" id="NHRY01000264">
    <property type="protein sequence ID" value="PPQ26890.1"/>
    <property type="molecule type" value="Genomic_DNA"/>
</dbReference>
<dbReference type="Pfam" id="PF01381">
    <property type="entry name" value="HTH_3"/>
    <property type="match status" value="1"/>
</dbReference>
<dbReference type="NCBIfam" id="TIGR02607">
    <property type="entry name" value="antidote_HigA"/>
    <property type="match status" value="1"/>
</dbReference>
<dbReference type="GO" id="GO:0003677">
    <property type="term" value="F:DNA binding"/>
    <property type="evidence" value="ECO:0007669"/>
    <property type="project" value="UniProtKB-KW"/>
</dbReference>
<dbReference type="PANTHER" id="PTHR36924:SF1">
    <property type="entry name" value="ANTITOXIN HIGA-1"/>
    <property type="match status" value="1"/>
</dbReference>
<proteinExistence type="predicted"/>
<evidence type="ECO:0000313" key="4">
    <source>
        <dbReference type="Proteomes" id="UP000239724"/>
    </source>
</evidence>
<dbReference type="CDD" id="cd00093">
    <property type="entry name" value="HTH_XRE"/>
    <property type="match status" value="1"/>
</dbReference>
<dbReference type="InterPro" id="IPR013430">
    <property type="entry name" value="Toxin_antidote_HigA"/>
</dbReference>
<organism evidence="3 4">
    <name type="scientific">Rhodopila globiformis</name>
    <name type="common">Rhodopseudomonas globiformis</name>
    <dbReference type="NCBI Taxonomy" id="1071"/>
    <lineage>
        <taxon>Bacteria</taxon>
        <taxon>Pseudomonadati</taxon>
        <taxon>Pseudomonadota</taxon>
        <taxon>Alphaproteobacteria</taxon>
        <taxon>Acetobacterales</taxon>
        <taxon>Acetobacteraceae</taxon>
        <taxon>Rhodopila</taxon>
    </lineage>
</organism>
<dbReference type="Gene3D" id="1.10.260.40">
    <property type="entry name" value="lambda repressor-like DNA-binding domains"/>
    <property type="match status" value="1"/>
</dbReference>
<dbReference type="Proteomes" id="UP000239724">
    <property type="component" value="Unassembled WGS sequence"/>
</dbReference>
<dbReference type="SMART" id="SM00530">
    <property type="entry name" value="HTH_XRE"/>
    <property type="match status" value="1"/>
</dbReference>
<accession>A0A2S6MX04</accession>
<evidence type="ECO:0000313" key="3">
    <source>
        <dbReference type="EMBL" id="PPQ26890.1"/>
    </source>
</evidence>
<evidence type="ECO:0000256" key="1">
    <source>
        <dbReference type="ARBA" id="ARBA00023125"/>
    </source>
</evidence>
<evidence type="ECO:0000259" key="2">
    <source>
        <dbReference type="PROSITE" id="PS50943"/>
    </source>
</evidence>
<dbReference type="PANTHER" id="PTHR36924">
    <property type="entry name" value="ANTITOXIN HIGA-1"/>
    <property type="match status" value="1"/>
</dbReference>
<dbReference type="PROSITE" id="PS50943">
    <property type="entry name" value="HTH_CROC1"/>
    <property type="match status" value="1"/>
</dbReference>
<dbReference type="OrthoDB" id="3174593at2"/>
<keyword evidence="1" id="KW-0238">DNA-binding</keyword>
<dbReference type="InterPro" id="IPR001387">
    <property type="entry name" value="Cro/C1-type_HTH"/>
</dbReference>
<dbReference type="InterPro" id="IPR010982">
    <property type="entry name" value="Lambda_DNA-bd_dom_sf"/>
</dbReference>
<feature type="domain" description="HTH cro/C1-type" evidence="2">
    <location>
        <begin position="12"/>
        <end position="66"/>
    </location>
</feature>
<protein>
    <submittedName>
        <fullName evidence="3">Addiction module antidote protein, HigA family</fullName>
    </submittedName>
</protein>